<keyword evidence="2" id="KW-1185">Reference proteome</keyword>
<reference evidence="1 2" key="1">
    <citation type="submission" date="2021-06" db="EMBL/GenBank/DDBJ databases">
        <authorList>
            <person name="Sun Q."/>
            <person name="Li D."/>
        </authorList>
    </citation>
    <scope>NUCLEOTIDE SEQUENCE [LARGE SCALE GENOMIC DNA]</scope>
    <source>
        <strain evidence="1 2">MSJ-4</strain>
    </source>
</reference>
<accession>A0ABS6F3K9</accession>
<evidence type="ECO:0000313" key="2">
    <source>
        <dbReference type="Proteomes" id="UP000736583"/>
    </source>
</evidence>
<proteinExistence type="predicted"/>
<dbReference type="Proteomes" id="UP000736583">
    <property type="component" value="Unassembled WGS sequence"/>
</dbReference>
<name>A0ABS6F3K9_9CLOT</name>
<comment type="caution">
    <text evidence="1">The sequence shown here is derived from an EMBL/GenBank/DDBJ whole genome shotgun (WGS) entry which is preliminary data.</text>
</comment>
<dbReference type="RefSeq" id="WP_216457780.1">
    <property type="nucleotide sequence ID" value="NZ_JAHLQL010000006.1"/>
</dbReference>
<evidence type="ECO:0000313" key="1">
    <source>
        <dbReference type="EMBL" id="MBU5593101.1"/>
    </source>
</evidence>
<sequence>MKEFLYPDEYIKYSERFNNILKKYCDSTGIPIEKIELYELDYYSTRKIIKDTALMRYKKKLNSIIELPFSDVHYKQYSR</sequence>
<protein>
    <submittedName>
        <fullName evidence="1">Uncharacterized protein</fullName>
    </submittedName>
</protein>
<dbReference type="EMBL" id="JAHLQL010000006">
    <property type="protein sequence ID" value="MBU5593101.1"/>
    <property type="molecule type" value="Genomic_DNA"/>
</dbReference>
<organism evidence="1 2">
    <name type="scientific">Clostridium simiarum</name>
    <dbReference type="NCBI Taxonomy" id="2841506"/>
    <lineage>
        <taxon>Bacteria</taxon>
        <taxon>Bacillati</taxon>
        <taxon>Bacillota</taxon>
        <taxon>Clostridia</taxon>
        <taxon>Eubacteriales</taxon>
        <taxon>Clostridiaceae</taxon>
        <taxon>Clostridium</taxon>
    </lineage>
</organism>
<gene>
    <name evidence="1" type="ORF">KQI89_15235</name>
</gene>